<evidence type="ECO:0000256" key="1">
    <source>
        <dbReference type="SAM" id="MobiDB-lite"/>
    </source>
</evidence>
<feature type="region of interest" description="Disordered" evidence="1">
    <location>
        <begin position="1"/>
        <end position="37"/>
    </location>
</feature>
<dbReference type="Proteomes" id="UP000566819">
    <property type="component" value="Unassembled WGS sequence"/>
</dbReference>
<dbReference type="EMBL" id="JAAMPI010000211">
    <property type="protein sequence ID" value="KAF4634071.1"/>
    <property type="molecule type" value="Genomic_DNA"/>
</dbReference>
<name>A0A8H4RS58_9HELO</name>
<keyword evidence="3" id="KW-1185">Reference proteome</keyword>
<organism evidence="2 3">
    <name type="scientific">Cudoniella acicularis</name>
    <dbReference type="NCBI Taxonomy" id="354080"/>
    <lineage>
        <taxon>Eukaryota</taxon>
        <taxon>Fungi</taxon>
        <taxon>Dikarya</taxon>
        <taxon>Ascomycota</taxon>
        <taxon>Pezizomycotina</taxon>
        <taxon>Leotiomycetes</taxon>
        <taxon>Helotiales</taxon>
        <taxon>Tricladiaceae</taxon>
        <taxon>Cudoniella</taxon>
    </lineage>
</organism>
<reference evidence="2 3" key="1">
    <citation type="submission" date="2020-03" db="EMBL/GenBank/DDBJ databases">
        <title>Draft Genome Sequence of Cudoniella acicularis.</title>
        <authorList>
            <person name="Buettner E."/>
            <person name="Kellner H."/>
        </authorList>
    </citation>
    <scope>NUCLEOTIDE SEQUENCE [LARGE SCALE GENOMIC DNA]</scope>
    <source>
        <strain evidence="2 3">DSM 108380</strain>
    </source>
</reference>
<protein>
    <submittedName>
        <fullName evidence="2">Uncharacterized protein</fullName>
    </submittedName>
</protein>
<evidence type="ECO:0000313" key="3">
    <source>
        <dbReference type="Proteomes" id="UP000566819"/>
    </source>
</evidence>
<gene>
    <name evidence="2" type="ORF">G7Y89_g4048</name>
</gene>
<dbReference type="AlphaFoldDB" id="A0A8H4RS58"/>
<evidence type="ECO:0000313" key="2">
    <source>
        <dbReference type="EMBL" id="KAF4634071.1"/>
    </source>
</evidence>
<comment type="caution">
    <text evidence="2">The sequence shown here is derived from an EMBL/GenBank/DDBJ whole genome shotgun (WGS) entry which is preliminary data.</text>
</comment>
<proteinExistence type="predicted"/>
<accession>A0A8H4RS58</accession>
<sequence length="68" mass="7334">MPKYNNLVWQTGKSHTGGPRSKVLGSSSDPHGPKATLTLEDHQGASTHVGKPYSRLENLAFAVVVQCF</sequence>